<reference evidence="1" key="1">
    <citation type="journal article" date="2022" name="Int. J. Mol. Sci.">
        <title>Draft Genome of Tanacetum Coccineum: Genomic Comparison of Closely Related Tanacetum-Family Plants.</title>
        <authorList>
            <person name="Yamashiro T."/>
            <person name="Shiraishi A."/>
            <person name="Nakayama K."/>
            <person name="Satake H."/>
        </authorList>
    </citation>
    <scope>NUCLEOTIDE SEQUENCE</scope>
</reference>
<dbReference type="EMBL" id="BQNB010013158">
    <property type="protein sequence ID" value="GJT12571.1"/>
    <property type="molecule type" value="Genomic_DNA"/>
</dbReference>
<gene>
    <name evidence="1" type="ORF">Tco_0859613</name>
</gene>
<reference evidence="1" key="2">
    <citation type="submission" date="2022-01" db="EMBL/GenBank/DDBJ databases">
        <authorList>
            <person name="Yamashiro T."/>
            <person name="Shiraishi A."/>
            <person name="Satake H."/>
            <person name="Nakayama K."/>
        </authorList>
    </citation>
    <scope>NUCLEOTIDE SEQUENCE</scope>
</reference>
<name>A0ABQ5BG42_9ASTR</name>
<organism evidence="1 2">
    <name type="scientific">Tanacetum coccineum</name>
    <dbReference type="NCBI Taxonomy" id="301880"/>
    <lineage>
        <taxon>Eukaryota</taxon>
        <taxon>Viridiplantae</taxon>
        <taxon>Streptophyta</taxon>
        <taxon>Embryophyta</taxon>
        <taxon>Tracheophyta</taxon>
        <taxon>Spermatophyta</taxon>
        <taxon>Magnoliopsida</taxon>
        <taxon>eudicotyledons</taxon>
        <taxon>Gunneridae</taxon>
        <taxon>Pentapetalae</taxon>
        <taxon>asterids</taxon>
        <taxon>campanulids</taxon>
        <taxon>Asterales</taxon>
        <taxon>Asteraceae</taxon>
        <taxon>Asteroideae</taxon>
        <taxon>Anthemideae</taxon>
        <taxon>Anthemidinae</taxon>
        <taxon>Tanacetum</taxon>
    </lineage>
</organism>
<protein>
    <submittedName>
        <fullName evidence="1">Uncharacterized protein</fullName>
    </submittedName>
</protein>
<keyword evidence="2" id="KW-1185">Reference proteome</keyword>
<comment type="caution">
    <text evidence="1">The sequence shown here is derived from an EMBL/GenBank/DDBJ whole genome shotgun (WGS) entry which is preliminary data.</text>
</comment>
<sequence length="80" mass="9579">MPGVPALTRKELSFDGVDMMWHDLGKRALMIGKKSFCRSKYARTWRMSLQNQDLLIDDILFRHKVHWFSTRHNTRQFITL</sequence>
<accession>A0ABQ5BG42</accession>
<dbReference type="Proteomes" id="UP001151760">
    <property type="component" value="Unassembled WGS sequence"/>
</dbReference>
<evidence type="ECO:0000313" key="1">
    <source>
        <dbReference type="EMBL" id="GJT12571.1"/>
    </source>
</evidence>
<evidence type="ECO:0000313" key="2">
    <source>
        <dbReference type="Proteomes" id="UP001151760"/>
    </source>
</evidence>
<proteinExistence type="predicted"/>